<keyword evidence="1" id="KW-0175">Coiled coil</keyword>
<protein>
    <submittedName>
        <fullName evidence="2">Ornithine cyclodeaminase</fullName>
    </submittedName>
</protein>
<dbReference type="PANTHER" id="PTHR13812:SF19">
    <property type="entry name" value="KETIMINE REDUCTASE MU-CRYSTALLIN"/>
    <property type="match status" value="1"/>
</dbReference>
<proteinExistence type="predicted"/>
<comment type="caution">
    <text evidence="2">The sequence shown here is derived from an EMBL/GenBank/DDBJ whole genome shotgun (WGS) entry which is preliminary data.</text>
</comment>
<dbReference type="Pfam" id="PF02423">
    <property type="entry name" value="OCD_Mu_crystall"/>
    <property type="match status" value="1"/>
</dbReference>
<dbReference type="Gene3D" id="3.40.50.720">
    <property type="entry name" value="NAD(P)-binding Rossmann-like Domain"/>
    <property type="match status" value="1"/>
</dbReference>
<name>A0ABR5TL67_9BACL</name>
<dbReference type="SUPFAM" id="SSF51735">
    <property type="entry name" value="NAD(P)-binding Rossmann-fold domains"/>
    <property type="match status" value="1"/>
</dbReference>
<dbReference type="PIRSF" id="PIRSF001439">
    <property type="entry name" value="CryM"/>
    <property type="match status" value="1"/>
</dbReference>
<dbReference type="InterPro" id="IPR003462">
    <property type="entry name" value="ODC_Mu_crystall"/>
</dbReference>
<dbReference type="InterPro" id="IPR023401">
    <property type="entry name" value="ODC_N"/>
</dbReference>
<organism evidence="2 3">
    <name type="scientific">Gemelliphila asaccharolytica</name>
    <dbReference type="NCBI Taxonomy" id="502393"/>
    <lineage>
        <taxon>Bacteria</taxon>
        <taxon>Bacillati</taxon>
        <taxon>Bacillota</taxon>
        <taxon>Bacilli</taxon>
        <taxon>Bacillales</taxon>
        <taxon>Gemellaceae</taxon>
        <taxon>Gemelliphila</taxon>
    </lineage>
</organism>
<dbReference type="Proteomes" id="UP000070467">
    <property type="component" value="Unassembled WGS sequence"/>
</dbReference>
<dbReference type="EMBL" id="LSDB01000052">
    <property type="protein sequence ID" value="KXB57118.1"/>
    <property type="molecule type" value="Genomic_DNA"/>
</dbReference>
<accession>A0ABR5TL67</accession>
<keyword evidence="3" id="KW-1185">Reference proteome</keyword>
<evidence type="ECO:0000256" key="1">
    <source>
        <dbReference type="SAM" id="Coils"/>
    </source>
</evidence>
<gene>
    <name evidence="2" type="ORF">HMPREF1871_01029</name>
</gene>
<evidence type="ECO:0000313" key="3">
    <source>
        <dbReference type="Proteomes" id="UP000070467"/>
    </source>
</evidence>
<dbReference type="Gene3D" id="3.30.1780.10">
    <property type="entry name" value="ornithine cyclodeaminase, domain 1"/>
    <property type="match status" value="1"/>
</dbReference>
<evidence type="ECO:0000313" key="2">
    <source>
        <dbReference type="EMBL" id="KXB57118.1"/>
    </source>
</evidence>
<dbReference type="PANTHER" id="PTHR13812">
    <property type="entry name" value="KETIMINE REDUCTASE MU-CRYSTALLIN"/>
    <property type="match status" value="1"/>
</dbReference>
<reference evidence="2 3" key="1">
    <citation type="submission" date="2016-01" db="EMBL/GenBank/DDBJ databases">
        <authorList>
            <person name="Mitreva M."/>
            <person name="Pepin K.H."/>
            <person name="Mihindukulasuriya K.A."/>
            <person name="Fulton R."/>
            <person name="Fronick C."/>
            <person name="O'Laughlin M."/>
            <person name="Miner T."/>
            <person name="Herter B."/>
            <person name="Rosa B.A."/>
            <person name="Cordes M."/>
            <person name="Tomlinson C."/>
            <person name="Wollam A."/>
            <person name="Palsikar V.B."/>
            <person name="Mardis E.R."/>
            <person name="Wilson R.K."/>
        </authorList>
    </citation>
    <scope>NUCLEOTIDE SEQUENCE [LARGE SCALE GENOMIC DNA]</scope>
    <source>
        <strain evidence="2 3">KA00071</strain>
    </source>
</reference>
<feature type="coiled-coil region" evidence="1">
    <location>
        <begin position="145"/>
        <end position="172"/>
    </location>
</feature>
<sequence length="268" mass="29649">MKDAIVASEKALSMYSNNKTFIPLRTNIRDEKNNGEVLYMSGNTFGEVESSGLKIVSVYPDNAKNNLPVVPATMVLVDSKTGVVCSILDGTYLTALRTAALQGLATKMLSNEDAKVATIIGAGGQSFMQVVAMIEVRKLEKLYIFNFNKERANKLKEKIENYLKEYKDNYNLEIVISNNVDEAVSKSDIVTTVTTSKTPTFNFNYVKKGTHINGIGSYTKEMIELPEELIINADKIYFDTSDGVLSEAGDIINPLKNGKMMKVNLQEN</sequence>
<dbReference type="InterPro" id="IPR036291">
    <property type="entry name" value="NAD(P)-bd_dom_sf"/>
</dbReference>